<evidence type="ECO:0000313" key="2">
    <source>
        <dbReference type="EMBL" id="BAT60673.1"/>
    </source>
</evidence>
<dbReference type="KEGG" id="vgo:GJW-30_1_03222"/>
<dbReference type="Proteomes" id="UP000236884">
    <property type="component" value="Chromosome"/>
</dbReference>
<dbReference type="EMBL" id="AP014946">
    <property type="protein sequence ID" value="BAT60673.1"/>
    <property type="molecule type" value="Genomic_DNA"/>
</dbReference>
<gene>
    <name evidence="2" type="ORF">GJW-30_1_03222</name>
</gene>
<keyword evidence="1" id="KW-0732">Signal</keyword>
<evidence type="ECO:0000313" key="3">
    <source>
        <dbReference type="Proteomes" id="UP000236884"/>
    </source>
</evidence>
<organism evidence="2 3">
    <name type="scientific">Variibacter gotjawalensis</name>
    <dbReference type="NCBI Taxonomy" id="1333996"/>
    <lineage>
        <taxon>Bacteria</taxon>
        <taxon>Pseudomonadati</taxon>
        <taxon>Pseudomonadota</taxon>
        <taxon>Alphaproteobacteria</taxon>
        <taxon>Hyphomicrobiales</taxon>
        <taxon>Nitrobacteraceae</taxon>
        <taxon>Variibacter</taxon>
    </lineage>
</organism>
<accession>A0A0S3PXK5</accession>
<name>A0A0S3PXK5_9BRAD</name>
<feature type="signal peptide" evidence="1">
    <location>
        <begin position="1"/>
        <end position="23"/>
    </location>
</feature>
<sequence length="155" mass="17255">MDKKKLLCAIAGTMMLIMPQAYATGSLHCEAEDKSLTFQVSGVVSRGVGSRIMNFKGESQIKLPKIADDLKTLSYEQDHLVHSWLSGRELKLHLYREREGEKRHGYVEIVIETTLKSKTEGAYAGKYNAEVYDLPEGASETKPVKFNGAIRCSAD</sequence>
<keyword evidence="3" id="KW-1185">Reference proteome</keyword>
<feature type="chain" id="PRO_5006615957" evidence="1">
    <location>
        <begin position="24"/>
        <end position="155"/>
    </location>
</feature>
<proteinExistence type="predicted"/>
<reference evidence="2 3" key="1">
    <citation type="submission" date="2015-08" db="EMBL/GenBank/DDBJ databases">
        <title>Investigation of the bacterial diversity of lava forest soil.</title>
        <authorList>
            <person name="Lee J.S."/>
        </authorList>
    </citation>
    <scope>NUCLEOTIDE SEQUENCE [LARGE SCALE GENOMIC DNA]</scope>
    <source>
        <strain evidence="2 3">GJW-30</strain>
    </source>
</reference>
<dbReference type="RefSeq" id="WP_096357104.1">
    <property type="nucleotide sequence ID" value="NZ_AP014946.1"/>
</dbReference>
<evidence type="ECO:0000256" key="1">
    <source>
        <dbReference type="SAM" id="SignalP"/>
    </source>
</evidence>
<protein>
    <submittedName>
        <fullName evidence="2">Uncharacterized protein</fullName>
    </submittedName>
</protein>
<dbReference type="OrthoDB" id="9808963at2"/>
<dbReference type="AlphaFoldDB" id="A0A0S3PXK5"/>